<dbReference type="RefSeq" id="WP_253963803.1">
    <property type="nucleotide sequence ID" value="NZ_JALHBS010000037.1"/>
</dbReference>
<evidence type="ECO:0000313" key="8">
    <source>
        <dbReference type="EMBL" id="MCP3054936.1"/>
    </source>
</evidence>
<accession>A0A9X2H677</accession>
<sequence length="590" mass="64453">MPRTHMLALAGGTALFVHFTLLNIDVYTPRNPYLPDTTYMRFALIALAGAAGFALGWFFSPANKALRDGVLLAGAAVVAFGALSDHGTLGWGLTGLAAVAAFIAGLGYWLGGVVKKLAATPSTFGSSQWADLDHLINNDIIDDDGLRLGTFETMPESHRLTYTGDRHLLTVAPNRSGKGTTAIIPNLLTYGGSILIVDPKGENAMMTAARRKAMGQHVYVVDPWMIAASTDLEAARFNPLDWLVKGDVDITENAMLLADALIVPIGEHDQFWVEEAKAVLQGLILFVATDKSEAGNRHLGRVRDLLLLDGDDMRKLFERMLRSPHHIVASTGARCMQKEERLLANVIASAQAQTHFLDSARIRESLAASDFRFEDLKAKPMTIYLVLPSDRLNAFGRWLRLLIQQAVTVNARNIEIRPDKPVLFILDEMPALGRLTMVEQAFGLMAGYGIQLWGVVQDLSQLKRIYGDGWETFVSNAGVLQYFGSRDTITADYFSALCGVTTVWNFSSAVARVFGNSSGQGGGGSSSSTSNTDTTAAAQRKLAYPDELMRLPGDEQLVLIENLNPIIGRKQPWFEDDELKSLGRNLRQPD</sequence>
<evidence type="ECO:0000313" key="9">
    <source>
        <dbReference type="Proteomes" id="UP001155220"/>
    </source>
</evidence>
<organism evidence="8 9">
    <name type="scientific">Aurantimonas marianensis</name>
    <dbReference type="NCBI Taxonomy" id="2920428"/>
    <lineage>
        <taxon>Bacteria</taxon>
        <taxon>Pseudomonadati</taxon>
        <taxon>Pseudomonadota</taxon>
        <taxon>Alphaproteobacteria</taxon>
        <taxon>Hyphomicrobiales</taxon>
        <taxon>Aurantimonadaceae</taxon>
        <taxon>Aurantimonas</taxon>
    </lineage>
</organism>
<dbReference type="InterPro" id="IPR027417">
    <property type="entry name" value="P-loop_NTPase"/>
</dbReference>
<dbReference type="InterPro" id="IPR051539">
    <property type="entry name" value="T4SS-coupling_protein"/>
</dbReference>
<keyword evidence="3" id="KW-1003">Cell membrane</keyword>
<evidence type="ECO:0000256" key="2">
    <source>
        <dbReference type="ARBA" id="ARBA00008806"/>
    </source>
</evidence>
<dbReference type="Proteomes" id="UP001155220">
    <property type="component" value="Unassembled WGS sequence"/>
</dbReference>
<evidence type="ECO:0000256" key="6">
    <source>
        <dbReference type="ARBA" id="ARBA00023136"/>
    </source>
</evidence>
<feature type="transmembrane region" description="Helical" evidence="7">
    <location>
        <begin position="38"/>
        <end position="58"/>
    </location>
</feature>
<keyword evidence="9" id="KW-1185">Reference proteome</keyword>
<evidence type="ECO:0000256" key="3">
    <source>
        <dbReference type="ARBA" id="ARBA00022475"/>
    </source>
</evidence>
<dbReference type="PANTHER" id="PTHR37937:SF1">
    <property type="entry name" value="CONJUGATIVE TRANSFER: DNA TRANSPORT"/>
    <property type="match status" value="1"/>
</dbReference>
<evidence type="ECO:0000256" key="7">
    <source>
        <dbReference type="SAM" id="Phobius"/>
    </source>
</evidence>
<protein>
    <submittedName>
        <fullName evidence="8">Type IV secretory system conjugative DNA transfer family protein</fullName>
    </submittedName>
</protein>
<evidence type="ECO:0000256" key="4">
    <source>
        <dbReference type="ARBA" id="ARBA00022692"/>
    </source>
</evidence>
<dbReference type="InterPro" id="IPR003688">
    <property type="entry name" value="TraG/VirD4"/>
</dbReference>
<comment type="caution">
    <text evidence="8">The sequence shown here is derived from an EMBL/GenBank/DDBJ whole genome shotgun (WGS) entry which is preliminary data.</text>
</comment>
<dbReference type="GO" id="GO:0005886">
    <property type="term" value="C:plasma membrane"/>
    <property type="evidence" value="ECO:0007669"/>
    <property type="project" value="UniProtKB-SubCell"/>
</dbReference>
<feature type="transmembrane region" description="Helical" evidence="7">
    <location>
        <begin position="89"/>
        <end position="110"/>
    </location>
</feature>
<dbReference type="PANTHER" id="PTHR37937">
    <property type="entry name" value="CONJUGATIVE TRANSFER: DNA TRANSPORT"/>
    <property type="match status" value="1"/>
</dbReference>
<comment type="similarity">
    <text evidence="2">Belongs to the VirD4/TraG family.</text>
</comment>
<dbReference type="Pfam" id="PF02534">
    <property type="entry name" value="T4SS-DNA_transf"/>
    <property type="match status" value="1"/>
</dbReference>
<proteinExistence type="inferred from homology"/>
<dbReference type="SUPFAM" id="SSF52540">
    <property type="entry name" value="P-loop containing nucleoside triphosphate hydrolases"/>
    <property type="match status" value="1"/>
</dbReference>
<keyword evidence="5 7" id="KW-1133">Transmembrane helix</keyword>
<evidence type="ECO:0000256" key="1">
    <source>
        <dbReference type="ARBA" id="ARBA00004651"/>
    </source>
</evidence>
<keyword evidence="4 7" id="KW-0812">Transmembrane</keyword>
<comment type="subcellular location">
    <subcellularLocation>
        <location evidence="1">Cell membrane</location>
        <topology evidence="1">Multi-pass membrane protein</topology>
    </subcellularLocation>
</comment>
<dbReference type="AlphaFoldDB" id="A0A9X2H677"/>
<dbReference type="CDD" id="cd01127">
    <property type="entry name" value="TrwB_TraG_TraD_VirD4"/>
    <property type="match status" value="2"/>
</dbReference>
<evidence type="ECO:0000256" key="5">
    <source>
        <dbReference type="ARBA" id="ARBA00022989"/>
    </source>
</evidence>
<dbReference type="Gene3D" id="3.40.50.300">
    <property type="entry name" value="P-loop containing nucleotide triphosphate hydrolases"/>
    <property type="match status" value="1"/>
</dbReference>
<dbReference type="EMBL" id="JALHBS010000037">
    <property type="protein sequence ID" value="MCP3054936.1"/>
    <property type="molecule type" value="Genomic_DNA"/>
</dbReference>
<keyword evidence="6 7" id="KW-0472">Membrane</keyword>
<name>A0A9X2H677_9HYPH</name>
<reference evidence="8" key="1">
    <citation type="submission" date="2022-03" db="EMBL/GenBank/DDBJ databases">
        <title>Aurantimonas Liuensis sp. Nov., isolated from the hadal seawater of the Mariana Trench.</title>
        <authorList>
            <person name="Liu R."/>
        </authorList>
    </citation>
    <scope>NUCLEOTIDE SEQUENCE</scope>
    <source>
        <strain evidence="8">LRZ36</strain>
    </source>
</reference>
<gene>
    <name evidence="8" type="ORF">MJ956_07190</name>
</gene>